<protein>
    <submittedName>
        <fullName evidence="1">Uncharacterized protein</fullName>
    </submittedName>
</protein>
<sequence>MHAGDFDHSFIRCGCPNDYPDTHPMHINDDAFHHVWCNMCLKYCYKKSVCPVGLPSTHIVRPARLRLRDTILFHGQSLDPQTCLRPSQEVLKENLDALDDCGESILEGENEEF</sequence>
<dbReference type="OrthoDB" id="3010120at2759"/>
<accession>A0A409XHQ6</accession>
<name>A0A409XHQ6_PSICY</name>
<organism evidence="1 2">
    <name type="scientific">Psilocybe cyanescens</name>
    <dbReference type="NCBI Taxonomy" id="93625"/>
    <lineage>
        <taxon>Eukaryota</taxon>
        <taxon>Fungi</taxon>
        <taxon>Dikarya</taxon>
        <taxon>Basidiomycota</taxon>
        <taxon>Agaricomycotina</taxon>
        <taxon>Agaricomycetes</taxon>
        <taxon>Agaricomycetidae</taxon>
        <taxon>Agaricales</taxon>
        <taxon>Agaricineae</taxon>
        <taxon>Strophariaceae</taxon>
        <taxon>Psilocybe</taxon>
    </lineage>
</organism>
<dbReference type="EMBL" id="NHYD01001659">
    <property type="protein sequence ID" value="PPQ90295.1"/>
    <property type="molecule type" value="Genomic_DNA"/>
</dbReference>
<evidence type="ECO:0000313" key="2">
    <source>
        <dbReference type="Proteomes" id="UP000283269"/>
    </source>
</evidence>
<proteinExistence type="predicted"/>
<dbReference type="InParanoid" id="A0A409XHQ6"/>
<keyword evidence="2" id="KW-1185">Reference proteome</keyword>
<comment type="caution">
    <text evidence="1">The sequence shown here is derived from an EMBL/GenBank/DDBJ whole genome shotgun (WGS) entry which is preliminary data.</text>
</comment>
<evidence type="ECO:0000313" key="1">
    <source>
        <dbReference type="EMBL" id="PPQ90295.1"/>
    </source>
</evidence>
<gene>
    <name evidence="1" type="ORF">CVT25_013120</name>
</gene>
<reference evidence="1 2" key="1">
    <citation type="journal article" date="2018" name="Evol. Lett.">
        <title>Horizontal gene cluster transfer increased hallucinogenic mushroom diversity.</title>
        <authorList>
            <person name="Reynolds H.T."/>
            <person name="Vijayakumar V."/>
            <person name="Gluck-Thaler E."/>
            <person name="Korotkin H.B."/>
            <person name="Matheny P.B."/>
            <person name="Slot J.C."/>
        </authorList>
    </citation>
    <scope>NUCLEOTIDE SEQUENCE [LARGE SCALE GENOMIC DNA]</scope>
    <source>
        <strain evidence="1 2">2631</strain>
    </source>
</reference>
<dbReference type="AlphaFoldDB" id="A0A409XHQ6"/>
<dbReference type="Proteomes" id="UP000283269">
    <property type="component" value="Unassembled WGS sequence"/>
</dbReference>